<dbReference type="Proteomes" id="UP000000268">
    <property type="component" value="Chromosome"/>
</dbReference>
<comment type="subcellular location">
    <subcellularLocation>
        <location evidence="1">Cell membrane</location>
        <topology evidence="1">Multi-pass membrane protein</topology>
    </subcellularLocation>
</comment>
<gene>
    <name evidence="11" type="ordered locus">AM1_2089</name>
</gene>
<dbReference type="Pfam" id="PF02378">
    <property type="entry name" value="PTS_EIIC"/>
    <property type="match status" value="1"/>
</dbReference>
<keyword evidence="4" id="KW-0762">Sugar transport</keyword>
<dbReference type="GO" id="GO:0071111">
    <property type="term" value="F:cyclic-guanylate-specific phosphodiesterase activity"/>
    <property type="evidence" value="ECO:0007669"/>
    <property type="project" value="InterPro"/>
</dbReference>
<accession>B0BYT8</accession>
<dbReference type="RefSeq" id="WP_012162593.1">
    <property type="nucleotide sequence ID" value="NC_009925.1"/>
</dbReference>
<evidence type="ECO:0000256" key="3">
    <source>
        <dbReference type="ARBA" id="ARBA00022475"/>
    </source>
</evidence>
<evidence type="ECO:0000256" key="5">
    <source>
        <dbReference type="ARBA" id="ARBA00022692"/>
    </source>
</evidence>
<feature type="domain" description="PTS EIIC type-3" evidence="10">
    <location>
        <begin position="1"/>
        <end position="377"/>
    </location>
</feature>
<proteinExistence type="predicted"/>
<evidence type="ECO:0000256" key="4">
    <source>
        <dbReference type="ARBA" id="ARBA00022597"/>
    </source>
</evidence>
<dbReference type="SUPFAM" id="SSF141868">
    <property type="entry name" value="EAL domain-like"/>
    <property type="match status" value="1"/>
</dbReference>
<sequence>MYLNRLIHFKTLLLLREAFTSLLPVVLVMNIVVLLSGLSDVLASQGVVAEGFINGNEVSRLYFFLVPFFLNISLSTLMAKEKELDQVSTILISAVCFLRVSGFLFINSTGQILSFQGSVITSIPATLVAVTLLHYFSRFSSLQFFRGRSEVSPVLQRTLNLLIPGLLTMLCCELVGHGFRLFFKAGVFSVLFAALPKLQDIQEVILFKLISQLSWFFGIHGEYSADGLFRILNEIPSSQAGSIHFKVLHDVFMNIGGSGSTFVVPLAILSLPGSAPFKSIAQLSLPFALFNVNEILLFGLPIILNPLFLAPFLLAPLINLAIALTAIHLGVFTLSAPAINWMSPPLYSAYAASGGSGGAVLTQLLCIVIDMSIYYPFLILAQQQSNTPLNLSKRLHSDAYQFVNTELNRQEERRFITQKMDQVRGMEEAQRLLQQLKGGQFILYFQPKVDAKSKALVGLETLLRFQDAGGKIVPPTFLPILYQQGLSKAVDQKVLSLVFDQIKQWRGDGQRFPQISINLDKNFLLDPPSVQALIAQARQEDICFELEITEHTYTSEVQSLASVVRDLRAAGHQIAIDDFGAGYSSLTTLVSLEADSVKLDRNLVAAPEGESQRGRVLLESSVKLCHDLGFAVVAEGIESSAQLKLVQHCEVDFVQGYYTGKPMPSNQVSRLFHA</sequence>
<dbReference type="GO" id="GO:0008982">
    <property type="term" value="F:protein-N(PI)-phosphohistidine-sugar phosphotransferase activity"/>
    <property type="evidence" value="ECO:0007669"/>
    <property type="project" value="InterPro"/>
</dbReference>
<evidence type="ECO:0000256" key="1">
    <source>
        <dbReference type="ARBA" id="ARBA00004651"/>
    </source>
</evidence>
<keyword evidence="6 8" id="KW-1133">Transmembrane helix</keyword>
<dbReference type="Pfam" id="PF00563">
    <property type="entry name" value="EAL"/>
    <property type="match status" value="1"/>
</dbReference>
<keyword evidence="7 8" id="KW-0472">Membrane</keyword>
<evidence type="ECO:0000256" key="2">
    <source>
        <dbReference type="ARBA" id="ARBA00022448"/>
    </source>
</evidence>
<dbReference type="GO" id="GO:0009401">
    <property type="term" value="P:phosphoenolpyruvate-dependent sugar phosphotransferase system"/>
    <property type="evidence" value="ECO:0007669"/>
    <property type="project" value="InterPro"/>
</dbReference>
<dbReference type="InterPro" id="IPR035919">
    <property type="entry name" value="EAL_sf"/>
</dbReference>
<dbReference type="STRING" id="329726.AM1_2089"/>
<keyword evidence="11" id="KW-0808">Transferase</keyword>
<evidence type="ECO:0000259" key="10">
    <source>
        <dbReference type="PROSITE" id="PS51105"/>
    </source>
</evidence>
<dbReference type="HOGENOM" id="CLU_024302_0_0_3"/>
<feature type="transmembrane region" description="Helical" evidence="8">
    <location>
        <begin position="21"/>
        <end position="39"/>
    </location>
</feature>
<dbReference type="CDD" id="cd01948">
    <property type="entry name" value="EAL"/>
    <property type="match status" value="1"/>
</dbReference>
<dbReference type="InterPro" id="IPR001633">
    <property type="entry name" value="EAL_dom"/>
</dbReference>
<evidence type="ECO:0000259" key="9">
    <source>
        <dbReference type="PROSITE" id="PS50883"/>
    </source>
</evidence>
<dbReference type="KEGG" id="amr:AM1_2089"/>
<keyword evidence="5 8" id="KW-0812">Transmembrane</keyword>
<evidence type="ECO:0000256" key="6">
    <source>
        <dbReference type="ARBA" id="ARBA00022989"/>
    </source>
</evidence>
<dbReference type="InterPro" id="IPR050706">
    <property type="entry name" value="Cyclic-di-GMP_PDE-like"/>
</dbReference>
<dbReference type="SMART" id="SM00052">
    <property type="entry name" value="EAL"/>
    <property type="match status" value="1"/>
</dbReference>
<dbReference type="EMBL" id="CP000828">
    <property type="protein sequence ID" value="ABW27104.1"/>
    <property type="molecule type" value="Genomic_DNA"/>
</dbReference>
<name>B0BYT8_ACAM1</name>
<feature type="transmembrane region" description="Helical" evidence="8">
    <location>
        <begin position="251"/>
        <end position="275"/>
    </location>
</feature>
<dbReference type="GO" id="GO:0005886">
    <property type="term" value="C:plasma membrane"/>
    <property type="evidence" value="ECO:0007669"/>
    <property type="project" value="UniProtKB-SubCell"/>
</dbReference>
<feature type="domain" description="EAL" evidence="9">
    <location>
        <begin position="425"/>
        <end position="674"/>
    </location>
</feature>
<feature type="transmembrane region" description="Helical" evidence="8">
    <location>
        <begin position="295"/>
        <end position="314"/>
    </location>
</feature>
<keyword evidence="12" id="KW-1185">Reference proteome</keyword>
<feature type="transmembrane region" description="Helical" evidence="8">
    <location>
        <begin position="359"/>
        <end position="381"/>
    </location>
</feature>
<evidence type="ECO:0000313" key="11">
    <source>
        <dbReference type="EMBL" id="ABW27104.1"/>
    </source>
</evidence>
<reference evidence="11 12" key="1">
    <citation type="journal article" date="2008" name="Proc. Natl. Acad. Sci. U.S.A.">
        <title>Niche adaptation and genome expansion in the chlorophyll d-producing cyanobacterium Acaryochloris marina.</title>
        <authorList>
            <person name="Swingley W.D."/>
            <person name="Chen M."/>
            <person name="Cheung P.C."/>
            <person name="Conrad A.L."/>
            <person name="Dejesa L.C."/>
            <person name="Hao J."/>
            <person name="Honchak B.M."/>
            <person name="Karbach L.E."/>
            <person name="Kurdoglu A."/>
            <person name="Lahiri S."/>
            <person name="Mastrian S.D."/>
            <person name="Miyashita H."/>
            <person name="Page L."/>
            <person name="Ramakrishna P."/>
            <person name="Satoh S."/>
            <person name="Sattley W.M."/>
            <person name="Shimada Y."/>
            <person name="Taylor H.L."/>
            <person name="Tomo T."/>
            <person name="Tsuchiya T."/>
            <person name="Wang Z.T."/>
            <person name="Raymond J."/>
            <person name="Mimuro M."/>
            <person name="Blankenship R.E."/>
            <person name="Touchman J.W."/>
        </authorList>
    </citation>
    <scope>NUCLEOTIDE SEQUENCE [LARGE SCALE GENOMIC DNA]</scope>
    <source>
        <strain evidence="12">MBIC 11017</strain>
    </source>
</reference>
<dbReference type="AlphaFoldDB" id="B0BYT8"/>
<feature type="transmembrane region" description="Helical" evidence="8">
    <location>
        <begin position="89"/>
        <end position="106"/>
    </location>
</feature>
<dbReference type="InterPro" id="IPR004501">
    <property type="entry name" value="PTS_EIIC_3"/>
</dbReference>
<dbReference type="PROSITE" id="PS50883">
    <property type="entry name" value="EAL"/>
    <property type="match status" value="1"/>
</dbReference>
<feature type="transmembrane region" description="Helical" evidence="8">
    <location>
        <begin position="112"/>
        <end position="137"/>
    </location>
</feature>
<dbReference type="eggNOG" id="COG1455">
    <property type="taxonomic scope" value="Bacteria"/>
</dbReference>
<dbReference type="eggNOG" id="COG2200">
    <property type="taxonomic scope" value="Bacteria"/>
</dbReference>
<evidence type="ECO:0000256" key="8">
    <source>
        <dbReference type="SAM" id="Phobius"/>
    </source>
</evidence>
<dbReference type="Gene3D" id="3.20.20.450">
    <property type="entry name" value="EAL domain"/>
    <property type="match status" value="1"/>
</dbReference>
<dbReference type="PANTHER" id="PTHR33121:SF70">
    <property type="entry name" value="SIGNALING PROTEIN YKOW"/>
    <property type="match status" value="1"/>
</dbReference>
<keyword evidence="2" id="KW-0813">Transport</keyword>
<protein>
    <submittedName>
        <fullName evidence="11">Phosphotransferase system, lactose/cellobiose IIC component, putative</fullName>
    </submittedName>
</protein>
<feature type="transmembrane region" description="Helical" evidence="8">
    <location>
        <begin position="59"/>
        <end position="77"/>
    </location>
</feature>
<feature type="transmembrane region" description="Helical" evidence="8">
    <location>
        <begin position="321"/>
        <end position="339"/>
    </location>
</feature>
<evidence type="ECO:0000256" key="7">
    <source>
        <dbReference type="ARBA" id="ARBA00023136"/>
    </source>
</evidence>
<organism evidence="11 12">
    <name type="scientific">Acaryochloris marina (strain MBIC 11017)</name>
    <dbReference type="NCBI Taxonomy" id="329726"/>
    <lineage>
        <taxon>Bacteria</taxon>
        <taxon>Bacillati</taxon>
        <taxon>Cyanobacteriota</taxon>
        <taxon>Cyanophyceae</taxon>
        <taxon>Acaryochloridales</taxon>
        <taxon>Acaryochloridaceae</taxon>
        <taxon>Acaryochloris</taxon>
    </lineage>
</organism>
<dbReference type="InterPro" id="IPR003352">
    <property type="entry name" value="PTS_EIIC"/>
</dbReference>
<dbReference type="OrthoDB" id="1641940at2"/>
<dbReference type="PANTHER" id="PTHR33121">
    <property type="entry name" value="CYCLIC DI-GMP PHOSPHODIESTERASE PDEF"/>
    <property type="match status" value="1"/>
</dbReference>
<keyword evidence="3" id="KW-1003">Cell membrane</keyword>
<dbReference type="PROSITE" id="PS51105">
    <property type="entry name" value="PTS_EIIC_TYPE_3"/>
    <property type="match status" value="1"/>
</dbReference>
<evidence type="ECO:0000313" key="12">
    <source>
        <dbReference type="Proteomes" id="UP000000268"/>
    </source>
</evidence>